<feature type="domain" description="Type II CBASS E2 protein" evidence="1">
    <location>
        <begin position="15"/>
        <end position="131"/>
    </location>
</feature>
<evidence type="ECO:0000313" key="3">
    <source>
        <dbReference type="Proteomes" id="UP000231586"/>
    </source>
</evidence>
<accession>A0A2M8W1G2</accession>
<sequence>MQAARHRTDVNFALQALCLNRACPQGTVQLTPGRLVWTARVRPVPASEEYTLRLEAEPARTPTMRVESPQLVPNSDGLLPHVYDDGSLCVSEFGDFRPGMLFVDTVVPWALEWLVYYELWRATNRWWGDGQDRLDDESQSRVLHSYGARRTSERGAVELPRTRR</sequence>
<protein>
    <recommendedName>
        <fullName evidence="1">Type II CBASS E2 protein domain-containing protein</fullName>
    </recommendedName>
</protein>
<dbReference type="Pfam" id="PF26395">
    <property type="entry name" value="E2-CBASS"/>
    <property type="match status" value="1"/>
</dbReference>
<proteinExistence type="predicted"/>
<gene>
    <name evidence="2" type="ORF">CLV34_3230</name>
</gene>
<organism evidence="2 3">
    <name type="scientific">Luteimicrobium subarcticum</name>
    <dbReference type="NCBI Taxonomy" id="620910"/>
    <lineage>
        <taxon>Bacteria</taxon>
        <taxon>Bacillati</taxon>
        <taxon>Actinomycetota</taxon>
        <taxon>Actinomycetes</taxon>
        <taxon>Micrococcales</taxon>
        <taxon>Luteimicrobium</taxon>
    </lineage>
</organism>
<name>A0A2M8W1G2_9MICO</name>
<evidence type="ECO:0000313" key="2">
    <source>
        <dbReference type="EMBL" id="PJI84772.1"/>
    </source>
</evidence>
<comment type="caution">
    <text evidence="2">The sequence shown here is derived from an EMBL/GenBank/DDBJ whole genome shotgun (WGS) entry which is preliminary data.</text>
</comment>
<reference evidence="2 3" key="1">
    <citation type="submission" date="2017-11" db="EMBL/GenBank/DDBJ databases">
        <title>Genomic Encyclopedia of Archaeal and Bacterial Type Strains, Phase II (KMG-II): From Individual Species to Whole Genera.</title>
        <authorList>
            <person name="Goeker M."/>
        </authorList>
    </citation>
    <scope>NUCLEOTIDE SEQUENCE [LARGE SCALE GENOMIC DNA]</scope>
    <source>
        <strain evidence="2 3">DSM 22413</strain>
    </source>
</reference>
<keyword evidence="3" id="KW-1185">Reference proteome</keyword>
<dbReference type="AlphaFoldDB" id="A0A2M8W1G2"/>
<dbReference type="Proteomes" id="UP000231586">
    <property type="component" value="Unassembled WGS sequence"/>
</dbReference>
<evidence type="ECO:0000259" key="1">
    <source>
        <dbReference type="Pfam" id="PF26395"/>
    </source>
</evidence>
<dbReference type="EMBL" id="PGTZ01000014">
    <property type="protein sequence ID" value="PJI84772.1"/>
    <property type="molecule type" value="Genomic_DNA"/>
</dbReference>
<dbReference type="InterPro" id="IPR058588">
    <property type="entry name" value="E2-CBASS"/>
</dbReference>